<gene>
    <name evidence="8" type="ORF">RM519_07220</name>
</gene>
<comment type="caution">
    <text evidence="8">The sequence shown here is derived from an EMBL/GenBank/DDBJ whole genome shotgun (WGS) entry which is preliminary data.</text>
</comment>
<dbReference type="Gene3D" id="3.30.1050.10">
    <property type="entry name" value="SCP2 sterol-binding domain"/>
    <property type="match status" value="1"/>
</dbReference>
<comment type="similarity">
    <text evidence="4">Belongs to the metallo-beta-lactamase superfamily. Type III sulfatase family.</text>
</comment>
<name>A0ABU2Y4A6_9FLAO</name>
<keyword evidence="9" id="KW-1185">Reference proteome</keyword>
<evidence type="ECO:0000259" key="7">
    <source>
        <dbReference type="Pfam" id="PF14864"/>
    </source>
</evidence>
<evidence type="ECO:0000259" key="6">
    <source>
        <dbReference type="Pfam" id="PF14863"/>
    </source>
</evidence>
<evidence type="ECO:0000256" key="2">
    <source>
        <dbReference type="ARBA" id="ARBA00022801"/>
    </source>
</evidence>
<organism evidence="8 9">
    <name type="scientific">Urechidicola vernalis</name>
    <dbReference type="NCBI Taxonomy" id="3075600"/>
    <lineage>
        <taxon>Bacteria</taxon>
        <taxon>Pseudomonadati</taxon>
        <taxon>Bacteroidota</taxon>
        <taxon>Flavobacteriia</taxon>
        <taxon>Flavobacteriales</taxon>
        <taxon>Flavobacteriaceae</taxon>
        <taxon>Urechidicola</taxon>
    </lineage>
</organism>
<proteinExistence type="inferred from homology"/>
<dbReference type="EMBL" id="JAVRHV010000003">
    <property type="protein sequence ID" value="MDT0553029.1"/>
    <property type="molecule type" value="Genomic_DNA"/>
</dbReference>
<keyword evidence="3" id="KW-0862">Zinc</keyword>
<dbReference type="InterPro" id="IPR038536">
    <property type="entry name" value="Alkyl/aryl-sulf_dimr_sf"/>
</dbReference>
<dbReference type="InterPro" id="IPR036866">
    <property type="entry name" value="RibonucZ/Hydroxyglut_hydro"/>
</dbReference>
<evidence type="ECO:0000313" key="8">
    <source>
        <dbReference type="EMBL" id="MDT0553029.1"/>
    </source>
</evidence>
<dbReference type="PANTHER" id="PTHR43223:SF2">
    <property type="entry name" value="METALLO-BETA-LACTAMASE DOMAIN-CONTAINING PROTEIN"/>
    <property type="match status" value="1"/>
</dbReference>
<dbReference type="InterPro" id="IPR052195">
    <property type="entry name" value="Bact_Alkyl/Aryl-Sulfatase"/>
</dbReference>
<dbReference type="Proteomes" id="UP001252186">
    <property type="component" value="Unassembled WGS sequence"/>
</dbReference>
<keyword evidence="1" id="KW-0479">Metal-binding</keyword>
<dbReference type="Pfam" id="PF00753">
    <property type="entry name" value="Lactamase_B"/>
    <property type="match status" value="1"/>
</dbReference>
<dbReference type="InterPro" id="IPR036527">
    <property type="entry name" value="SCP2_sterol-bd_dom_sf"/>
</dbReference>
<keyword evidence="2" id="KW-0378">Hydrolase</keyword>
<accession>A0ABU2Y4A6</accession>
<dbReference type="InterPro" id="IPR001279">
    <property type="entry name" value="Metallo-B-lactamas"/>
</dbReference>
<dbReference type="SUPFAM" id="SSF55718">
    <property type="entry name" value="SCP-like"/>
    <property type="match status" value="1"/>
</dbReference>
<sequence length="601" mass="68120">MKTLKLTLLISLTFFMGTEVNSQDKSAYMGGQVEMTELPNGGIINKDAPELSKQTWNHEPEVVKIADGVWSVEGFAHVNCAVIEGETSLIVYDSGNENADGQKFLEAIRQVSDKPIKTVLYSHSHYVWGTRPMLEGAEDYMVIGHPNLNNNILESGGLGSSIPELAPVLTARAYEQFDVYNPSEGPDAPLATTPIGSSDKEFVAITHPVTNGQEMVVDGVKMQFFTDYHSDTDDCLAVYFPDKGLVVNNLYWPIYGNLYTLRGSLYRDPLPWMEGLRLIRDLEPEHLISTHTHSISGKDKISEALTNYHDGLAYLYDQTLRGILNGETPDEMRHSIVLPEHLANWPNNQRTYGELSYYPPNIYNYALGWFDGNTTNLNKVHPDLEAQKMVEGFGGKDKMMEEVRKSMTSKEYAWVTQLTDYLYKVYPNDQEVRQLKADALRKMGQLTIGSIPRSWYLSQARALENKVEIPYMILPLKEQVLTTAPGTYVNLMRVRINPELSKNTDKVIVFEFKDLDDSAKFGLHIRRGVAEYITNPDNYYQEQEMTLQLPRDLFAAYYIGEISLQELIDSNQVEIKGGKEKAIELLTQFDQIDPSNMKLKF</sequence>
<dbReference type="RefSeq" id="WP_311593010.1">
    <property type="nucleotide sequence ID" value="NZ_JAVRHV010000003.1"/>
</dbReference>
<dbReference type="InterPro" id="IPR029228">
    <property type="entry name" value="Alkyl_sulf_dimr"/>
</dbReference>
<dbReference type="Gene3D" id="3.60.15.30">
    <property type="entry name" value="Metallo-beta-lactamase domain"/>
    <property type="match status" value="1"/>
</dbReference>
<protein>
    <submittedName>
        <fullName evidence="8">Alkyl sulfatase dimerization domain-containing protein</fullName>
    </submittedName>
</protein>
<evidence type="ECO:0000313" key="9">
    <source>
        <dbReference type="Proteomes" id="UP001252186"/>
    </source>
</evidence>
<evidence type="ECO:0000256" key="1">
    <source>
        <dbReference type="ARBA" id="ARBA00022723"/>
    </source>
</evidence>
<dbReference type="Pfam" id="PF14863">
    <property type="entry name" value="Alkyl_sulf_dimr"/>
    <property type="match status" value="1"/>
</dbReference>
<feature type="domain" description="Alkyl sulfatase dimerisation" evidence="6">
    <location>
        <begin position="328"/>
        <end position="465"/>
    </location>
</feature>
<dbReference type="PANTHER" id="PTHR43223">
    <property type="entry name" value="ALKYL/ARYL-SULFATASE"/>
    <property type="match status" value="1"/>
</dbReference>
<dbReference type="Gene3D" id="1.25.40.880">
    <property type="entry name" value="Alkyl sulfatase, dimerisation domain"/>
    <property type="match status" value="1"/>
</dbReference>
<dbReference type="InterPro" id="IPR029229">
    <property type="entry name" value="Alkyl_sulf_C"/>
</dbReference>
<reference evidence="8 9" key="1">
    <citation type="submission" date="2023-09" db="EMBL/GenBank/DDBJ databases">
        <authorList>
            <person name="Rey-Velasco X."/>
        </authorList>
    </citation>
    <scope>NUCLEOTIDE SEQUENCE [LARGE SCALE GENOMIC DNA]</scope>
    <source>
        <strain evidence="8 9">P050</strain>
    </source>
</reference>
<evidence type="ECO:0000256" key="4">
    <source>
        <dbReference type="ARBA" id="ARBA00033751"/>
    </source>
</evidence>
<dbReference type="SUPFAM" id="SSF56281">
    <property type="entry name" value="Metallo-hydrolase/oxidoreductase"/>
    <property type="match status" value="1"/>
</dbReference>
<evidence type="ECO:0000256" key="3">
    <source>
        <dbReference type="ARBA" id="ARBA00022833"/>
    </source>
</evidence>
<evidence type="ECO:0000259" key="5">
    <source>
        <dbReference type="Pfam" id="PF00753"/>
    </source>
</evidence>
<feature type="domain" description="Metallo-beta-lactamase" evidence="5">
    <location>
        <begin position="77"/>
        <end position="126"/>
    </location>
</feature>
<dbReference type="Pfam" id="PF14864">
    <property type="entry name" value="Alkyl_sulf_C"/>
    <property type="match status" value="1"/>
</dbReference>
<feature type="domain" description="Alkyl sulfatase C-terminal" evidence="7">
    <location>
        <begin position="485"/>
        <end position="594"/>
    </location>
</feature>